<organism evidence="3 4">
    <name type="scientific">Anaeromyces robustus</name>
    <dbReference type="NCBI Taxonomy" id="1754192"/>
    <lineage>
        <taxon>Eukaryota</taxon>
        <taxon>Fungi</taxon>
        <taxon>Fungi incertae sedis</taxon>
        <taxon>Chytridiomycota</taxon>
        <taxon>Chytridiomycota incertae sedis</taxon>
        <taxon>Neocallimastigomycetes</taxon>
        <taxon>Neocallimastigales</taxon>
        <taxon>Neocallimastigaceae</taxon>
        <taxon>Anaeromyces</taxon>
    </lineage>
</organism>
<dbReference type="OrthoDB" id="2130834at2759"/>
<reference evidence="3 4" key="1">
    <citation type="submission" date="2016-08" db="EMBL/GenBank/DDBJ databases">
        <title>A Parts List for Fungal Cellulosomes Revealed by Comparative Genomics.</title>
        <authorList>
            <consortium name="DOE Joint Genome Institute"/>
            <person name="Haitjema C.H."/>
            <person name="Gilmore S.P."/>
            <person name="Henske J.K."/>
            <person name="Solomon K.V."/>
            <person name="De Groot R."/>
            <person name="Kuo A."/>
            <person name="Mondo S.J."/>
            <person name="Salamov A.A."/>
            <person name="Labutti K."/>
            <person name="Zhao Z."/>
            <person name="Chiniquy J."/>
            <person name="Barry K."/>
            <person name="Brewer H.M."/>
            <person name="Purvine S.O."/>
            <person name="Wright A.T."/>
            <person name="Boxma B."/>
            <person name="Van Alen T."/>
            <person name="Hackstein J.H."/>
            <person name="Baker S.E."/>
            <person name="Grigoriev I.V."/>
            <person name="O'Malley M.A."/>
        </authorList>
    </citation>
    <scope>NUCLEOTIDE SEQUENCE [LARGE SCALE GENOMIC DNA]</scope>
    <source>
        <strain evidence="3 4">S4</strain>
    </source>
</reference>
<dbReference type="PROSITE" id="PS50235">
    <property type="entry name" value="USP_3"/>
    <property type="match status" value="1"/>
</dbReference>
<accession>A0A1Y1XP11</accession>
<dbReference type="EMBL" id="MCFG01000008">
    <property type="protein sequence ID" value="ORX87471.1"/>
    <property type="molecule type" value="Genomic_DNA"/>
</dbReference>
<feature type="compositionally biased region" description="Low complexity" evidence="1">
    <location>
        <begin position="60"/>
        <end position="76"/>
    </location>
</feature>
<dbReference type="Proteomes" id="UP000193944">
    <property type="component" value="Unassembled WGS sequence"/>
</dbReference>
<sequence>MLNDAQRDLFKLLQIIQSDDSTLEEIIKKNENDTKLMGFLNNINTIINTTDTNDKDTNKDNNNNNNKSSDNINNDNNDNDNDNNNNDDDNDDSNTKNNNSCTVNPTSLIKTLFSSVQDPFIDFFTGISHASNITSKGSSITDNMVRCNYSSEFARVLLDKVLVGTRLRSRCQATILCRDMCTLCKRKSSKTVMKYCRFFPLLLSKEIREKNHFEINFIDIMRDELNALPVFYDNSLENEQDHNENEKDSENNATPTSESDIPCITLNNEDANISINSNDDEIILSDYIFPTIFSNQKTDFTCNSKSCLSGDGQHHHIVRYTTFVHLPEVLVFSIVRDGTSTMEMTFNPIRRERCMKRSLNRPIRIPMEIDMGAHVHPEYRNESTSTFYKLHGFVTQKDGRYIAYTHISNNYQWYKIDDSKIIPIDLLVGSFPTEGVSLLFYVLQVKKHY</sequence>
<dbReference type="AlphaFoldDB" id="A0A1Y1XP11"/>
<feature type="compositionally biased region" description="Acidic residues" evidence="1">
    <location>
        <begin position="77"/>
        <end position="92"/>
    </location>
</feature>
<dbReference type="Gene3D" id="3.90.70.10">
    <property type="entry name" value="Cysteine proteinases"/>
    <property type="match status" value="1"/>
</dbReference>
<protein>
    <recommendedName>
        <fullName evidence="2">USP domain-containing protein</fullName>
    </recommendedName>
</protein>
<dbReference type="Pfam" id="PF00443">
    <property type="entry name" value="UCH"/>
    <property type="match status" value="1"/>
</dbReference>
<dbReference type="InterPro" id="IPR038765">
    <property type="entry name" value="Papain-like_cys_pep_sf"/>
</dbReference>
<evidence type="ECO:0000259" key="2">
    <source>
        <dbReference type="PROSITE" id="PS50235"/>
    </source>
</evidence>
<dbReference type="InterPro" id="IPR001394">
    <property type="entry name" value="Peptidase_C19_UCH"/>
</dbReference>
<gene>
    <name evidence="3" type="ORF">BCR32DRAFT_154155</name>
</gene>
<dbReference type="CDD" id="cd02257">
    <property type="entry name" value="Peptidase_C19"/>
    <property type="match status" value="1"/>
</dbReference>
<reference evidence="3 4" key="2">
    <citation type="submission" date="2016-08" db="EMBL/GenBank/DDBJ databases">
        <title>Pervasive Adenine N6-methylation of Active Genes in Fungi.</title>
        <authorList>
            <consortium name="DOE Joint Genome Institute"/>
            <person name="Mondo S.J."/>
            <person name="Dannebaum R.O."/>
            <person name="Kuo R.C."/>
            <person name="Labutti K."/>
            <person name="Haridas S."/>
            <person name="Kuo A."/>
            <person name="Salamov A."/>
            <person name="Ahrendt S.R."/>
            <person name="Lipzen A."/>
            <person name="Sullivan W."/>
            <person name="Andreopoulos W.B."/>
            <person name="Clum A."/>
            <person name="Lindquist E."/>
            <person name="Daum C."/>
            <person name="Ramamoorthy G.K."/>
            <person name="Gryganskyi A."/>
            <person name="Culley D."/>
            <person name="Magnuson J.K."/>
            <person name="James T.Y."/>
            <person name="O'Malley M.A."/>
            <person name="Stajich J.E."/>
            <person name="Spatafora J.W."/>
            <person name="Visel A."/>
            <person name="Grigoriev I.V."/>
        </authorList>
    </citation>
    <scope>NUCLEOTIDE SEQUENCE [LARGE SCALE GENOMIC DNA]</scope>
    <source>
        <strain evidence="3 4">S4</strain>
    </source>
</reference>
<feature type="region of interest" description="Disordered" evidence="1">
    <location>
        <begin position="239"/>
        <end position="261"/>
    </location>
</feature>
<evidence type="ECO:0000313" key="4">
    <source>
        <dbReference type="Proteomes" id="UP000193944"/>
    </source>
</evidence>
<comment type="caution">
    <text evidence="3">The sequence shown here is derived from an EMBL/GenBank/DDBJ whole genome shotgun (WGS) entry which is preliminary data.</text>
</comment>
<feature type="region of interest" description="Disordered" evidence="1">
    <location>
        <begin position="48"/>
        <end position="100"/>
    </location>
</feature>
<proteinExistence type="predicted"/>
<evidence type="ECO:0000313" key="3">
    <source>
        <dbReference type="EMBL" id="ORX87471.1"/>
    </source>
</evidence>
<name>A0A1Y1XP11_9FUNG</name>
<dbReference type="GO" id="GO:0004843">
    <property type="term" value="F:cysteine-type deubiquitinase activity"/>
    <property type="evidence" value="ECO:0007669"/>
    <property type="project" value="InterPro"/>
</dbReference>
<dbReference type="InterPro" id="IPR028889">
    <property type="entry name" value="USP"/>
</dbReference>
<evidence type="ECO:0000256" key="1">
    <source>
        <dbReference type="SAM" id="MobiDB-lite"/>
    </source>
</evidence>
<feature type="domain" description="USP" evidence="2">
    <location>
        <begin position="90"/>
        <end position="444"/>
    </location>
</feature>
<feature type="compositionally biased region" description="Basic and acidic residues" evidence="1">
    <location>
        <begin position="239"/>
        <end position="250"/>
    </location>
</feature>
<keyword evidence="4" id="KW-1185">Reference proteome</keyword>
<dbReference type="GO" id="GO:0016579">
    <property type="term" value="P:protein deubiquitination"/>
    <property type="evidence" value="ECO:0007669"/>
    <property type="project" value="InterPro"/>
</dbReference>
<dbReference type="SUPFAM" id="SSF54001">
    <property type="entry name" value="Cysteine proteinases"/>
    <property type="match status" value="1"/>
</dbReference>